<feature type="transmembrane region" description="Helical" evidence="6">
    <location>
        <begin position="75"/>
        <end position="93"/>
    </location>
</feature>
<evidence type="ECO:0000256" key="5">
    <source>
        <dbReference type="ARBA" id="ARBA00023136"/>
    </source>
</evidence>
<dbReference type="PANTHER" id="PTHR31632:SF2">
    <property type="entry name" value="PLASMA MEMBRANE IRON PERMEASE"/>
    <property type="match status" value="1"/>
</dbReference>
<dbReference type="AlphaFoldDB" id="A0A1G1L2A5"/>
<keyword evidence="5 6" id="KW-0472">Membrane</keyword>
<evidence type="ECO:0000256" key="2">
    <source>
        <dbReference type="ARBA" id="ARBA00008333"/>
    </source>
</evidence>
<accession>A0A1G1L2A5</accession>
<comment type="caution">
    <text evidence="7">The sequence shown here is derived from an EMBL/GenBank/DDBJ whole genome shotgun (WGS) entry which is preliminary data.</text>
</comment>
<evidence type="ECO:0008006" key="9">
    <source>
        <dbReference type="Google" id="ProtNLM"/>
    </source>
</evidence>
<gene>
    <name evidence="7" type="ORF">A3G33_03615</name>
</gene>
<comment type="subcellular location">
    <subcellularLocation>
        <location evidence="1">Membrane</location>
        <topology evidence="1">Multi-pass membrane protein</topology>
    </subcellularLocation>
</comment>
<evidence type="ECO:0000256" key="4">
    <source>
        <dbReference type="ARBA" id="ARBA00022989"/>
    </source>
</evidence>
<dbReference type="Pfam" id="PF03239">
    <property type="entry name" value="FTR1"/>
    <property type="match status" value="1"/>
</dbReference>
<evidence type="ECO:0000313" key="8">
    <source>
        <dbReference type="Proteomes" id="UP000178187"/>
    </source>
</evidence>
<reference evidence="7 8" key="1">
    <citation type="journal article" date="2016" name="Nat. Commun.">
        <title>Thousands of microbial genomes shed light on interconnected biogeochemical processes in an aquifer system.</title>
        <authorList>
            <person name="Anantharaman K."/>
            <person name="Brown C.T."/>
            <person name="Hug L.A."/>
            <person name="Sharon I."/>
            <person name="Castelle C.J."/>
            <person name="Probst A.J."/>
            <person name="Thomas B.C."/>
            <person name="Singh A."/>
            <person name="Wilkins M.J."/>
            <person name="Karaoz U."/>
            <person name="Brodie E.L."/>
            <person name="Williams K.H."/>
            <person name="Hubbard S.S."/>
            <person name="Banfield J.F."/>
        </authorList>
    </citation>
    <scope>NUCLEOTIDE SEQUENCE [LARGE SCALE GENOMIC DNA]</scope>
</reference>
<name>A0A1G1L2A5_9BACT</name>
<evidence type="ECO:0000313" key="7">
    <source>
        <dbReference type="EMBL" id="OGW99271.1"/>
    </source>
</evidence>
<sequence>MNEGAIAATFLIVFRETLEAGLIVGIILTTLVKLNQKRYIPYVIISTVSAVAVSIVASLALSALTDSLQGNAEKMIEGLISLAASAILTYMVFWMSAQAKKMKSDVEMQVEQAVTKGEFFAIMTLPFLAVFREGAETVLFLKAVAIQNSGAVSFWGGFWGLALAVLTATALFLGGRKIPVRTFFKLTGFLILMIAAGLLAYGIHELEELGWIPQVLYPVWNINHILNEKQGVGSFLKALFGYNGNPSLVEVVAYWVYLVWVCAFLKFRKNPSQARI</sequence>
<dbReference type="PANTHER" id="PTHR31632">
    <property type="entry name" value="IRON TRANSPORTER FTH1"/>
    <property type="match status" value="1"/>
</dbReference>
<evidence type="ECO:0000256" key="1">
    <source>
        <dbReference type="ARBA" id="ARBA00004141"/>
    </source>
</evidence>
<evidence type="ECO:0000256" key="6">
    <source>
        <dbReference type="SAM" id="Phobius"/>
    </source>
</evidence>
<dbReference type="InterPro" id="IPR004923">
    <property type="entry name" value="FTR1/Fip1/EfeU"/>
</dbReference>
<evidence type="ECO:0000256" key="3">
    <source>
        <dbReference type="ARBA" id="ARBA00022692"/>
    </source>
</evidence>
<dbReference type="GO" id="GO:0015093">
    <property type="term" value="F:ferrous iron transmembrane transporter activity"/>
    <property type="evidence" value="ECO:0007669"/>
    <property type="project" value="TreeGrafter"/>
</dbReference>
<dbReference type="Proteomes" id="UP000178187">
    <property type="component" value="Unassembled WGS sequence"/>
</dbReference>
<dbReference type="GO" id="GO:0033573">
    <property type="term" value="C:high-affinity iron permease complex"/>
    <property type="evidence" value="ECO:0007669"/>
    <property type="project" value="InterPro"/>
</dbReference>
<feature type="transmembrane region" description="Helical" evidence="6">
    <location>
        <begin position="248"/>
        <end position="267"/>
    </location>
</feature>
<feature type="transmembrane region" description="Helical" evidence="6">
    <location>
        <begin position="186"/>
        <end position="203"/>
    </location>
</feature>
<feature type="transmembrane region" description="Helical" evidence="6">
    <location>
        <begin position="113"/>
        <end position="132"/>
    </location>
</feature>
<protein>
    <recommendedName>
        <fullName evidence="9">High-affinity iron transporter</fullName>
    </recommendedName>
</protein>
<dbReference type="EMBL" id="MHFR01000011">
    <property type="protein sequence ID" value="OGW99271.1"/>
    <property type="molecule type" value="Genomic_DNA"/>
</dbReference>
<keyword evidence="4 6" id="KW-1133">Transmembrane helix</keyword>
<organism evidence="7 8">
    <name type="scientific">Candidatus Danuiimicrobium aquiferis</name>
    <dbReference type="NCBI Taxonomy" id="1801832"/>
    <lineage>
        <taxon>Bacteria</taxon>
        <taxon>Pseudomonadati</taxon>
        <taxon>Candidatus Omnitrophota</taxon>
        <taxon>Candidatus Danuiimicrobium</taxon>
    </lineage>
</organism>
<feature type="transmembrane region" description="Helical" evidence="6">
    <location>
        <begin position="39"/>
        <end position="63"/>
    </location>
</feature>
<feature type="transmembrane region" description="Helical" evidence="6">
    <location>
        <begin position="6"/>
        <end position="32"/>
    </location>
</feature>
<comment type="similarity">
    <text evidence="2">Belongs to the oxidase-dependent Fe transporter (OFeT) (TC 9.A.10.1) family.</text>
</comment>
<feature type="transmembrane region" description="Helical" evidence="6">
    <location>
        <begin position="152"/>
        <end position="174"/>
    </location>
</feature>
<proteinExistence type="inferred from homology"/>
<keyword evidence="3 6" id="KW-0812">Transmembrane</keyword>